<reference evidence="14 15" key="1">
    <citation type="submission" date="2019-08" db="EMBL/GenBank/DDBJ databases">
        <title>Selenomonas sp. mPRGC5 and Selenomonas sp. mPRGC8 isolated from ruminal fluid of dairy goat (Capra hircus).</title>
        <authorList>
            <person name="Poothong S."/>
            <person name="Nuengjamnong C."/>
            <person name="Tanasupawat S."/>
        </authorList>
    </citation>
    <scope>NUCLEOTIDE SEQUENCE [LARGE SCALE GENOMIC DNA]</scope>
    <source>
        <strain evidence="15">mPRGC5</strain>
    </source>
</reference>
<sequence>MRHRFQDEVRGALTKYALVPVFVLAVVGSVLMLFSWKHYVTDANHEQREMVTDVMYGIFSDYWQRTERAVGTLAAETDLREWQNNPGKRAEIYQYLYHEVNIAHDGTQFYLVDTQGNVLLGSQETLPLAMQPFHQEWGILHRMMNYPEQPVAEFVSRGDSAKHDLLIGQAVACKGELKGWFFFLIPGDYLENNIASGTTDFIVADSFGNAQIATGASAAVRMGKVTEPFASVRAGLVQVKNQEYYVTREEVPRVESVAGYTVYAISPVTDLLLRYALGAGILLGLVLIMVPIILVSVRRESRARSQAVDDLVDAFAEVKEGRLDNRLAVHEGSQLAIIEEEYNRMTESLQALIRQNEAEARASVISEVRQLESQFNPHFLFNTLENIKFMVKMDSDAAMQMIHALSSLLRYSLHEETRRVKLVRDIEYLHSYMEIQQYRFGDRLHYSEYIDDAVKDCMIPKLLFQPVLENAIKYGEDDEGRIEVRLSVTAMEQDLLVIVEDKGLGMSKPVFDHLQQLLREGENNTVHKGIYNVHRRIQLMFGMDYGVKLSQPPAGGTRVEMRLPRQEGVSC</sequence>
<keyword evidence="4" id="KW-0808">Transferase</keyword>
<evidence type="ECO:0000256" key="12">
    <source>
        <dbReference type="SAM" id="Phobius"/>
    </source>
</evidence>
<keyword evidence="15" id="KW-1185">Reference proteome</keyword>
<keyword evidence="10" id="KW-0902">Two-component regulatory system</keyword>
<dbReference type="PANTHER" id="PTHR34220:SF11">
    <property type="entry name" value="SENSOR PROTEIN KINASE HPTS"/>
    <property type="match status" value="1"/>
</dbReference>
<gene>
    <name evidence="14" type="ORF">FZ040_05525</name>
</gene>
<keyword evidence="7 14" id="KW-0418">Kinase</keyword>
<dbReference type="InterPro" id="IPR010559">
    <property type="entry name" value="Sig_transdc_His_kin_internal"/>
</dbReference>
<name>A0A5D6W799_9FIRM</name>
<dbReference type="RefSeq" id="WP_149171096.1">
    <property type="nucleotide sequence ID" value="NZ_VTOY01000003.1"/>
</dbReference>
<dbReference type="InterPro" id="IPR036890">
    <property type="entry name" value="HATPase_C_sf"/>
</dbReference>
<dbReference type="GO" id="GO:0000155">
    <property type="term" value="F:phosphorelay sensor kinase activity"/>
    <property type="evidence" value="ECO:0007669"/>
    <property type="project" value="InterPro"/>
</dbReference>
<evidence type="ECO:0000256" key="6">
    <source>
        <dbReference type="ARBA" id="ARBA00022741"/>
    </source>
</evidence>
<dbReference type="PANTHER" id="PTHR34220">
    <property type="entry name" value="SENSOR HISTIDINE KINASE YPDA"/>
    <property type="match status" value="1"/>
</dbReference>
<dbReference type="GO" id="GO:0005886">
    <property type="term" value="C:plasma membrane"/>
    <property type="evidence" value="ECO:0007669"/>
    <property type="project" value="UniProtKB-SubCell"/>
</dbReference>
<keyword evidence="8" id="KW-0067">ATP-binding</keyword>
<evidence type="ECO:0000256" key="1">
    <source>
        <dbReference type="ARBA" id="ARBA00004651"/>
    </source>
</evidence>
<dbReference type="EMBL" id="VTOY01000003">
    <property type="protein sequence ID" value="TYZ23342.1"/>
    <property type="molecule type" value="Genomic_DNA"/>
</dbReference>
<feature type="domain" description="HAMP" evidence="13">
    <location>
        <begin position="302"/>
        <end position="354"/>
    </location>
</feature>
<keyword evidence="3" id="KW-0597">Phosphoprotein</keyword>
<dbReference type="SUPFAM" id="SSF55874">
    <property type="entry name" value="ATPase domain of HSP90 chaperone/DNA topoisomerase II/histidine kinase"/>
    <property type="match status" value="1"/>
</dbReference>
<feature type="transmembrane region" description="Helical" evidence="12">
    <location>
        <begin position="275"/>
        <end position="297"/>
    </location>
</feature>
<evidence type="ECO:0000256" key="10">
    <source>
        <dbReference type="ARBA" id="ARBA00023012"/>
    </source>
</evidence>
<evidence type="ECO:0000313" key="15">
    <source>
        <dbReference type="Proteomes" id="UP000323646"/>
    </source>
</evidence>
<dbReference type="Gene3D" id="3.30.565.10">
    <property type="entry name" value="Histidine kinase-like ATPase, C-terminal domain"/>
    <property type="match status" value="1"/>
</dbReference>
<feature type="transmembrane region" description="Helical" evidence="12">
    <location>
        <begin position="12"/>
        <end position="36"/>
    </location>
</feature>
<organism evidence="14 15">
    <name type="scientific">Selenomonas ruminis</name>
    <dbReference type="NCBI Taxonomy" id="2593411"/>
    <lineage>
        <taxon>Bacteria</taxon>
        <taxon>Bacillati</taxon>
        <taxon>Bacillota</taxon>
        <taxon>Negativicutes</taxon>
        <taxon>Selenomonadales</taxon>
        <taxon>Selenomonadaceae</taxon>
        <taxon>Selenomonas</taxon>
    </lineage>
</organism>
<protein>
    <submittedName>
        <fullName evidence="14">Sensor histidine kinase</fullName>
    </submittedName>
</protein>
<evidence type="ECO:0000256" key="3">
    <source>
        <dbReference type="ARBA" id="ARBA00022553"/>
    </source>
</evidence>
<accession>A0A5D6W799</accession>
<dbReference type="SMART" id="SM00387">
    <property type="entry name" value="HATPase_c"/>
    <property type="match status" value="1"/>
</dbReference>
<evidence type="ECO:0000256" key="8">
    <source>
        <dbReference type="ARBA" id="ARBA00022840"/>
    </source>
</evidence>
<dbReference type="PROSITE" id="PS50885">
    <property type="entry name" value="HAMP"/>
    <property type="match status" value="1"/>
</dbReference>
<keyword evidence="5 12" id="KW-0812">Transmembrane</keyword>
<evidence type="ECO:0000256" key="4">
    <source>
        <dbReference type="ARBA" id="ARBA00022679"/>
    </source>
</evidence>
<proteinExistence type="predicted"/>
<dbReference type="Pfam" id="PF02518">
    <property type="entry name" value="HATPase_c"/>
    <property type="match status" value="1"/>
</dbReference>
<dbReference type="InterPro" id="IPR003660">
    <property type="entry name" value="HAMP_dom"/>
</dbReference>
<dbReference type="OrthoDB" id="9809348at2"/>
<evidence type="ECO:0000313" key="14">
    <source>
        <dbReference type="EMBL" id="TYZ23342.1"/>
    </source>
</evidence>
<dbReference type="InterPro" id="IPR003594">
    <property type="entry name" value="HATPase_dom"/>
</dbReference>
<dbReference type="InterPro" id="IPR050640">
    <property type="entry name" value="Bact_2-comp_sensor_kinase"/>
</dbReference>
<keyword evidence="9 12" id="KW-1133">Transmembrane helix</keyword>
<evidence type="ECO:0000256" key="11">
    <source>
        <dbReference type="ARBA" id="ARBA00023136"/>
    </source>
</evidence>
<keyword evidence="6" id="KW-0547">Nucleotide-binding</keyword>
<comment type="subcellular location">
    <subcellularLocation>
        <location evidence="1">Cell membrane</location>
        <topology evidence="1">Multi-pass membrane protein</topology>
    </subcellularLocation>
</comment>
<dbReference type="Pfam" id="PF06580">
    <property type="entry name" value="His_kinase"/>
    <property type="match status" value="1"/>
</dbReference>
<keyword evidence="2" id="KW-1003">Cell membrane</keyword>
<evidence type="ECO:0000256" key="5">
    <source>
        <dbReference type="ARBA" id="ARBA00022692"/>
    </source>
</evidence>
<dbReference type="Proteomes" id="UP000323646">
    <property type="component" value="Unassembled WGS sequence"/>
</dbReference>
<evidence type="ECO:0000256" key="7">
    <source>
        <dbReference type="ARBA" id="ARBA00022777"/>
    </source>
</evidence>
<evidence type="ECO:0000256" key="2">
    <source>
        <dbReference type="ARBA" id="ARBA00022475"/>
    </source>
</evidence>
<dbReference type="AlphaFoldDB" id="A0A5D6W799"/>
<comment type="caution">
    <text evidence="14">The sequence shown here is derived from an EMBL/GenBank/DDBJ whole genome shotgun (WGS) entry which is preliminary data.</text>
</comment>
<keyword evidence="11 12" id="KW-0472">Membrane</keyword>
<dbReference type="GO" id="GO:0005524">
    <property type="term" value="F:ATP binding"/>
    <property type="evidence" value="ECO:0007669"/>
    <property type="project" value="UniProtKB-KW"/>
</dbReference>
<evidence type="ECO:0000259" key="13">
    <source>
        <dbReference type="PROSITE" id="PS50885"/>
    </source>
</evidence>
<evidence type="ECO:0000256" key="9">
    <source>
        <dbReference type="ARBA" id="ARBA00022989"/>
    </source>
</evidence>